<dbReference type="RefSeq" id="XP_068369794.1">
    <property type="nucleotide sequence ID" value="XM_068497031.1"/>
</dbReference>
<evidence type="ECO:0000256" key="1">
    <source>
        <dbReference type="SAM" id="MobiDB-lite"/>
    </source>
</evidence>
<feature type="region of interest" description="Disordered" evidence="1">
    <location>
        <begin position="63"/>
        <end position="150"/>
    </location>
</feature>
<feature type="compositionally biased region" description="Low complexity" evidence="1">
    <location>
        <begin position="77"/>
        <end position="107"/>
    </location>
</feature>
<comment type="caution">
    <text evidence="2">The sequence shown here is derived from an EMBL/GenBank/DDBJ whole genome shotgun (WGS) entry which is preliminary data.</text>
</comment>
<feature type="compositionally biased region" description="Polar residues" evidence="1">
    <location>
        <begin position="128"/>
        <end position="150"/>
    </location>
</feature>
<evidence type="ECO:0000313" key="2">
    <source>
        <dbReference type="EMBL" id="OHT16658.1"/>
    </source>
</evidence>
<gene>
    <name evidence="2" type="ORF">TRFO_13093</name>
</gene>
<evidence type="ECO:0000313" key="3">
    <source>
        <dbReference type="Proteomes" id="UP000179807"/>
    </source>
</evidence>
<dbReference type="GeneID" id="94831735"/>
<name>A0A1J4KZS8_9EUKA</name>
<proteinExistence type="predicted"/>
<dbReference type="AlphaFoldDB" id="A0A1J4KZS8"/>
<keyword evidence="3" id="KW-1185">Reference proteome</keyword>
<accession>A0A1J4KZS8</accession>
<protein>
    <submittedName>
        <fullName evidence="2">Uncharacterized protein</fullName>
    </submittedName>
</protein>
<dbReference type="Proteomes" id="UP000179807">
    <property type="component" value="Unassembled WGS sequence"/>
</dbReference>
<dbReference type="VEuPathDB" id="TrichDB:TRFO_13093"/>
<organism evidence="2 3">
    <name type="scientific">Tritrichomonas foetus</name>
    <dbReference type="NCBI Taxonomy" id="1144522"/>
    <lineage>
        <taxon>Eukaryota</taxon>
        <taxon>Metamonada</taxon>
        <taxon>Parabasalia</taxon>
        <taxon>Tritrichomonadida</taxon>
        <taxon>Tritrichomonadidae</taxon>
        <taxon>Tritrichomonas</taxon>
    </lineage>
</organism>
<reference evidence="2" key="1">
    <citation type="submission" date="2016-10" db="EMBL/GenBank/DDBJ databases">
        <authorList>
            <person name="Benchimol M."/>
            <person name="Almeida L.G."/>
            <person name="Vasconcelos A.T."/>
            <person name="Perreira-Neves A."/>
            <person name="Rosa I.A."/>
            <person name="Tasca T."/>
            <person name="Bogo M.R."/>
            <person name="de Souza W."/>
        </authorList>
    </citation>
    <scope>NUCLEOTIDE SEQUENCE [LARGE SCALE GENOMIC DNA]</scope>
    <source>
        <strain evidence="2">K</strain>
    </source>
</reference>
<dbReference type="EMBL" id="MLAK01000089">
    <property type="protein sequence ID" value="OHT16658.1"/>
    <property type="molecule type" value="Genomic_DNA"/>
</dbReference>
<sequence length="307" mass="35636">MSFLNTLFDWAQDIKQPMTEDDVNSIIIEQTINRQSKKNDRGKKIVNKYRNVGLQVERPDIYKPLNDFNTGQENNQDDSSGYSSDYSYSGYSSEYSEYSEYSENSDGTIKNGNLEDGGSLKNPEKPNNLLSSFKPNNEVKNGQIAKSNENPGISFNFSKISKKEDLKSENQTSSFNFNFVMPPAKTVEKKDEEKKDKDEEKKKRKMKNFLLISLHQKQKIKLIIKIHPLISIFSWVDLMLHQNPKKRQQLDSRVMAQQPQIQTYYLSLLELQVIQIKLKQMEIKVSFHKSILGFPVQQIQPPRQIKI</sequence>